<dbReference type="EMBL" id="CP121252">
    <property type="protein sequence ID" value="WFP16138.1"/>
    <property type="molecule type" value="Genomic_DNA"/>
</dbReference>
<keyword evidence="2" id="KW-1185">Reference proteome</keyword>
<organism evidence="1 2">
    <name type="scientific">Citricoccus muralis</name>
    <dbReference type="NCBI Taxonomy" id="169134"/>
    <lineage>
        <taxon>Bacteria</taxon>
        <taxon>Bacillati</taxon>
        <taxon>Actinomycetota</taxon>
        <taxon>Actinomycetes</taxon>
        <taxon>Micrococcales</taxon>
        <taxon>Micrococcaceae</taxon>
        <taxon>Citricoccus</taxon>
    </lineage>
</organism>
<protein>
    <submittedName>
        <fullName evidence="1">N-acetyltransferase</fullName>
    </submittedName>
</protein>
<dbReference type="RefSeq" id="WP_278157297.1">
    <property type="nucleotide sequence ID" value="NZ_CP121252.1"/>
</dbReference>
<dbReference type="Proteomes" id="UP001219037">
    <property type="component" value="Chromosome"/>
</dbReference>
<dbReference type="InterPro" id="IPR016181">
    <property type="entry name" value="Acyl_CoA_acyltransferase"/>
</dbReference>
<name>A0ABY8H650_9MICC</name>
<accession>A0ABY8H650</accession>
<evidence type="ECO:0000313" key="2">
    <source>
        <dbReference type="Proteomes" id="UP001219037"/>
    </source>
</evidence>
<evidence type="ECO:0000313" key="1">
    <source>
        <dbReference type="EMBL" id="WFP16138.1"/>
    </source>
</evidence>
<dbReference type="SUPFAM" id="SSF55729">
    <property type="entry name" value="Acyl-CoA N-acyltransferases (Nat)"/>
    <property type="match status" value="1"/>
</dbReference>
<gene>
    <name evidence="1" type="ORF">P8192_12185</name>
</gene>
<sequence>MAPQEFLPADFDPPRSLVTEQFRLEPLGPQHNEADLAAWSSSVEHIRATPGYPDGSWPPVEGMTPERNRADLERHASDFEARRGFTFTVLNPADEVVGCVYLYPAAEIPEAARRPERDVSVQSWVRADHAHLDEVLALALVDWIAVAWPWSHPYRYGR</sequence>
<proteinExistence type="predicted"/>
<dbReference type="Gene3D" id="3.40.630.30">
    <property type="match status" value="1"/>
</dbReference>
<reference evidence="1 2" key="1">
    <citation type="submission" date="2023-04" db="EMBL/GenBank/DDBJ databases">
        <title>Funneling lignin-derived compounds into biodiesel using alkali-halophilic Citricoccus sp. P2.</title>
        <authorList>
            <person name="Luo C.-B."/>
        </authorList>
    </citation>
    <scope>NUCLEOTIDE SEQUENCE [LARGE SCALE GENOMIC DNA]</scope>
    <source>
        <strain evidence="1 2">P2</strain>
    </source>
</reference>